<feature type="compositionally biased region" description="Polar residues" evidence="1">
    <location>
        <begin position="55"/>
        <end position="65"/>
    </location>
</feature>
<gene>
    <name evidence="2" type="ORF">V6N11_041196</name>
</gene>
<accession>A0ABR2RKE2</accession>
<comment type="caution">
    <text evidence="2">The sequence shown here is derived from an EMBL/GenBank/DDBJ whole genome shotgun (WGS) entry which is preliminary data.</text>
</comment>
<feature type="region of interest" description="Disordered" evidence="1">
    <location>
        <begin position="55"/>
        <end position="84"/>
    </location>
</feature>
<evidence type="ECO:0000313" key="3">
    <source>
        <dbReference type="Proteomes" id="UP001396334"/>
    </source>
</evidence>
<keyword evidence="3" id="KW-1185">Reference proteome</keyword>
<evidence type="ECO:0000313" key="2">
    <source>
        <dbReference type="EMBL" id="KAK9013177.1"/>
    </source>
</evidence>
<reference evidence="2 3" key="1">
    <citation type="journal article" date="2024" name="G3 (Bethesda)">
        <title>Genome assembly of Hibiscus sabdariffa L. provides insights into metabolisms of medicinal natural products.</title>
        <authorList>
            <person name="Kim T."/>
        </authorList>
    </citation>
    <scope>NUCLEOTIDE SEQUENCE [LARGE SCALE GENOMIC DNA]</scope>
    <source>
        <strain evidence="2">TK-2024</strain>
        <tissue evidence="2">Old leaves</tissue>
    </source>
</reference>
<sequence>METNGSASVIADYSDLEFLMDSHSSRILQSGHTVTGRTGNRGKPVVDCGRNTNYKRCTPKKNSGTRPPPNCGTYNRDCGRRTTS</sequence>
<name>A0ABR2RKE2_9ROSI</name>
<dbReference type="Proteomes" id="UP001396334">
    <property type="component" value="Unassembled WGS sequence"/>
</dbReference>
<dbReference type="EMBL" id="JBBPBN010000022">
    <property type="protein sequence ID" value="KAK9013177.1"/>
    <property type="molecule type" value="Genomic_DNA"/>
</dbReference>
<evidence type="ECO:0000256" key="1">
    <source>
        <dbReference type="SAM" id="MobiDB-lite"/>
    </source>
</evidence>
<proteinExistence type="predicted"/>
<protein>
    <submittedName>
        <fullName evidence="2">Uncharacterized protein</fullName>
    </submittedName>
</protein>
<organism evidence="2 3">
    <name type="scientific">Hibiscus sabdariffa</name>
    <name type="common">roselle</name>
    <dbReference type="NCBI Taxonomy" id="183260"/>
    <lineage>
        <taxon>Eukaryota</taxon>
        <taxon>Viridiplantae</taxon>
        <taxon>Streptophyta</taxon>
        <taxon>Embryophyta</taxon>
        <taxon>Tracheophyta</taxon>
        <taxon>Spermatophyta</taxon>
        <taxon>Magnoliopsida</taxon>
        <taxon>eudicotyledons</taxon>
        <taxon>Gunneridae</taxon>
        <taxon>Pentapetalae</taxon>
        <taxon>rosids</taxon>
        <taxon>malvids</taxon>
        <taxon>Malvales</taxon>
        <taxon>Malvaceae</taxon>
        <taxon>Malvoideae</taxon>
        <taxon>Hibiscus</taxon>
    </lineage>
</organism>